<evidence type="ECO:0000256" key="1">
    <source>
        <dbReference type="SAM" id="MobiDB-lite"/>
    </source>
</evidence>
<protein>
    <submittedName>
        <fullName evidence="2">Uncharacterized protein</fullName>
    </submittedName>
</protein>
<accession>A0A8J5IT45</accession>
<keyword evidence="3" id="KW-1185">Reference proteome</keyword>
<proteinExistence type="predicted"/>
<evidence type="ECO:0000313" key="3">
    <source>
        <dbReference type="Proteomes" id="UP000709295"/>
    </source>
</evidence>
<feature type="compositionally biased region" description="Polar residues" evidence="1">
    <location>
        <begin position="217"/>
        <end position="235"/>
    </location>
</feature>
<gene>
    <name evidence="2" type="ORF">JG688_00003445</name>
</gene>
<sequence>MVFYSKRLAMFWAGTTMRIQPATIELADATRNPSRLNLGAYSAAQLKQQYAVNILEAESISIVDVTLALTAIAGCGVLDVEAPRSEALGIVDNGHYIARFNQEHCPTALRNVTHIDLDGRAVLLHHFQTTIRIPCYRCFSSRHTAGRCKVSPDRIEEVRRTLQRWFKGSVAHYTSAPASAYEHPDIFSINNSLATRQQQLKTTTVPGENGIAPSLEPLSQPNRTDAADNNGSTEAAKTDNGYMDMW</sequence>
<organism evidence="2 3">
    <name type="scientific">Phytophthora aleatoria</name>
    <dbReference type="NCBI Taxonomy" id="2496075"/>
    <lineage>
        <taxon>Eukaryota</taxon>
        <taxon>Sar</taxon>
        <taxon>Stramenopiles</taxon>
        <taxon>Oomycota</taxon>
        <taxon>Peronosporomycetes</taxon>
        <taxon>Peronosporales</taxon>
        <taxon>Peronosporaceae</taxon>
        <taxon>Phytophthora</taxon>
    </lineage>
</organism>
<evidence type="ECO:0000313" key="2">
    <source>
        <dbReference type="EMBL" id="KAG6973634.1"/>
    </source>
</evidence>
<dbReference type="AlphaFoldDB" id="A0A8J5IT45"/>
<comment type="caution">
    <text evidence="2">The sequence shown here is derived from an EMBL/GenBank/DDBJ whole genome shotgun (WGS) entry which is preliminary data.</text>
</comment>
<dbReference type="EMBL" id="JAENGY010000107">
    <property type="protein sequence ID" value="KAG6973634.1"/>
    <property type="molecule type" value="Genomic_DNA"/>
</dbReference>
<reference evidence="2" key="1">
    <citation type="submission" date="2021-01" db="EMBL/GenBank/DDBJ databases">
        <title>Phytophthora aleatoria, a newly-described species from Pinus radiata is distinct from Phytophthora cactorum isolates based on comparative genomics.</title>
        <authorList>
            <person name="Mcdougal R."/>
            <person name="Panda P."/>
            <person name="Williams N."/>
            <person name="Studholme D.J."/>
        </authorList>
    </citation>
    <scope>NUCLEOTIDE SEQUENCE</scope>
    <source>
        <strain evidence="2">NZFS 4037</strain>
    </source>
</reference>
<feature type="region of interest" description="Disordered" evidence="1">
    <location>
        <begin position="203"/>
        <end position="246"/>
    </location>
</feature>
<name>A0A8J5IT45_9STRA</name>
<dbReference type="Proteomes" id="UP000709295">
    <property type="component" value="Unassembled WGS sequence"/>
</dbReference>